<reference evidence="1 2" key="1">
    <citation type="submission" date="2019-03" db="EMBL/GenBank/DDBJ databases">
        <title>First draft genome of Liparis tanakae, snailfish: a comprehensive survey of snailfish specific genes.</title>
        <authorList>
            <person name="Kim W."/>
            <person name="Song I."/>
            <person name="Jeong J.-H."/>
            <person name="Kim D."/>
            <person name="Kim S."/>
            <person name="Ryu S."/>
            <person name="Song J.Y."/>
            <person name="Lee S.K."/>
        </authorList>
    </citation>
    <scope>NUCLEOTIDE SEQUENCE [LARGE SCALE GENOMIC DNA]</scope>
    <source>
        <tissue evidence="1">Muscle</tissue>
    </source>
</reference>
<proteinExistence type="predicted"/>
<gene>
    <name evidence="1" type="ORF">EYF80_013754</name>
</gene>
<accession>A0A4Z2IE09</accession>
<sequence>MAITGTEKGIVCIAIVNELREAVNRMAVTTDESEPSSSPFSMLLARCCCLTKGETPPETPAVCLGEITQSR</sequence>
<comment type="caution">
    <text evidence="1">The sequence shown here is derived from an EMBL/GenBank/DDBJ whole genome shotgun (WGS) entry which is preliminary data.</text>
</comment>
<protein>
    <submittedName>
        <fullName evidence="1">Uncharacterized protein</fullName>
    </submittedName>
</protein>
<evidence type="ECO:0000313" key="2">
    <source>
        <dbReference type="Proteomes" id="UP000314294"/>
    </source>
</evidence>
<name>A0A4Z2IE09_9TELE</name>
<evidence type="ECO:0000313" key="1">
    <source>
        <dbReference type="EMBL" id="TNN75991.1"/>
    </source>
</evidence>
<dbReference type="AlphaFoldDB" id="A0A4Z2IE09"/>
<organism evidence="1 2">
    <name type="scientific">Liparis tanakae</name>
    <name type="common">Tanaka's snailfish</name>
    <dbReference type="NCBI Taxonomy" id="230148"/>
    <lineage>
        <taxon>Eukaryota</taxon>
        <taxon>Metazoa</taxon>
        <taxon>Chordata</taxon>
        <taxon>Craniata</taxon>
        <taxon>Vertebrata</taxon>
        <taxon>Euteleostomi</taxon>
        <taxon>Actinopterygii</taxon>
        <taxon>Neopterygii</taxon>
        <taxon>Teleostei</taxon>
        <taxon>Neoteleostei</taxon>
        <taxon>Acanthomorphata</taxon>
        <taxon>Eupercaria</taxon>
        <taxon>Perciformes</taxon>
        <taxon>Cottioidei</taxon>
        <taxon>Cottales</taxon>
        <taxon>Liparidae</taxon>
        <taxon>Liparis</taxon>
    </lineage>
</organism>
<dbReference type="Proteomes" id="UP000314294">
    <property type="component" value="Unassembled WGS sequence"/>
</dbReference>
<keyword evidence="2" id="KW-1185">Reference proteome</keyword>
<dbReference type="EMBL" id="SRLO01000097">
    <property type="protein sequence ID" value="TNN75991.1"/>
    <property type="molecule type" value="Genomic_DNA"/>
</dbReference>